<proteinExistence type="predicted"/>
<dbReference type="AlphaFoldDB" id="A0A7J7ERA8"/>
<sequence>MLPLALTFVFSGEHVVKRESHRVDLARELEAPLLALAAQGLQGHQQIATRVCREKTGGPHVSALMNHSTRSNPHPLRAACHPSAAEGLCQEGSFKANVRLCTLRSHLHASHQHPTTKPLMTTAAPWVTEKGGEIYGAPTRAREKERKANNRGAEEGSGCLSHPVKITLRNRPSWEKSQPHFQKAFQRLVNMATFARSWLSSKGAVDPCITLFGGSRENAVLPPISSRMEGSHWPWRRASLGGSFRSCPLPSLAPPQAAAADGWVIGSLTVEQPQTENVDQSLKARAVSHLRHSDIPQAIKQAKIELLRSYEPQKQLLIEKPYYDNDPDWSL</sequence>
<comment type="caution">
    <text evidence="1">The sequence shown here is derived from an EMBL/GenBank/DDBJ whole genome shotgun (WGS) entry which is preliminary data.</text>
</comment>
<gene>
    <name evidence="1" type="ORF">HPG69_011805</name>
</gene>
<protein>
    <submittedName>
        <fullName evidence="1">Uncharacterized protein</fullName>
    </submittedName>
</protein>
<dbReference type="EMBL" id="JACDTQ010002452">
    <property type="protein sequence ID" value="KAF5918365.1"/>
    <property type="molecule type" value="Genomic_DNA"/>
</dbReference>
<evidence type="ECO:0000313" key="2">
    <source>
        <dbReference type="Proteomes" id="UP000551758"/>
    </source>
</evidence>
<organism evidence="1 2">
    <name type="scientific">Diceros bicornis minor</name>
    <name type="common">South-central black rhinoceros</name>
    <dbReference type="NCBI Taxonomy" id="77932"/>
    <lineage>
        <taxon>Eukaryota</taxon>
        <taxon>Metazoa</taxon>
        <taxon>Chordata</taxon>
        <taxon>Craniata</taxon>
        <taxon>Vertebrata</taxon>
        <taxon>Euteleostomi</taxon>
        <taxon>Mammalia</taxon>
        <taxon>Eutheria</taxon>
        <taxon>Laurasiatheria</taxon>
        <taxon>Perissodactyla</taxon>
        <taxon>Rhinocerotidae</taxon>
        <taxon>Diceros</taxon>
    </lineage>
</organism>
<dbReference type="Proteomes" id="UP000551758">
    <property type="component" value="Unassembled WGS sequence"/>
</dbReference>
<accession>A0A7J7ERA8</accession>
<evidence type="ECO:0000313" key="1">
    <source>
        <dbReference type="EMBL" id="KAF5918365.1"/>
    </source>
</evidence>
<name>A0A7J7ERA8_DICBM</name>
<reference evidence="1 2" key="1">
    <citation type="journal article" date="2020" name="Mol. Biol. Evol.">
        <title>Interspecific Gene Flow and the Evolution of Specialization in Black and White Rhinoceros.</title>
        <authorList>
            <person name="Moodley Y."/>
            <person name="Westbury M.V."/>
            <person name="Russo I.M."/>
            <person name="Gopalakrishnan S."/>
            <person name="Rakotoarivelo A."/>
            <person name="Olsen R.A."/>
            <person name="Prost S."/>
            <person name="Tunstall T."/>
            <person name="Ryder O.A."/>
            <person name="Dalen L."/>
            <person name="Bruford M.W."/>
        </authorList>
    </citation>
    <scope>NUCLEOTIDE SEQUENCE [LARGE SCALE GENOMIC DNA]</scope>
    <source>
        <strain evidence="1">SBR-YM</strain>
        <tissue evidence="1">Skin</tissue>
    </source>
</reference>
<keyword evidence="2" id="KW-1185">Reference proteome</keyword>